<dbReference type="SUPFAM" id="SSF52151">
    <property type="entry name" value="FabD/lysophospholipase-like"/>
    <property type="match status" value="1"/>
</dbReference>
<evidence type="ECO:0000256" key="2">
    <source>
        <dbReference type="ARBA" id="ARBA00013258"/>
    </source>
</evidence>
<evidence type="ECO:0000313" key="7">
    <source>
        <dbReference type="EMBL" id="KAF0724890.1"/>
    </source>
</evidence>
<keyword evidence="4" id="KW-0012">Acyltransferase</keyword>
<dbReference type="SUPFAM" id="SSF55048">
    <property type="entry name" value="Probable ACP-binding domain of malonyl-CoA ACP transacylase"/>
    <property type="match status" value="1"/>
</dbReference>
<evidence type="ECO:0000256" key="4">
    <source>
        <dbReference type="ARBA" id="ARBA00023315"/>
    </source>
</evidence>
<dbReference type="GO" id="GO:0006633">
    <property type="term" value="P:fatty acid biosynthetic process"/>
    <property type="evidence" value="ECO:0007669"/>
    <property type="project" value="TreeGrafter"/>
</dbReference>
<dbReference type="PANTHER" id="PTHR42681">
    <property type="entry name" value="MALONYL-COA-ACYL CARRIER PROTEIN TRANSACYLASE, MITOCHONDRIAL"/>
    <property type="match status" value="1"/>
</dbReference>
<dbReference type="Gene3D" id="3.40.366.10">
    <property type="entry name" value="Malonyl-Coenzyme A Acyl Carrier Protein, domain 2"/>
    <property type="match status" value="1"/>
</dbReference>
<dbReference type="OrthoDB" id="541883at2759"/>
<evidence type="ECO:0000256" key="1">
    <source>
        <dbReference type="ARBA" id="ARBA00008217"/>
    </source>
</evidence>
<evidence type="ECO:0000256" key="5">
    <source>
        <dbReference type="ARBA" id="ARBA00048462"/>
    </source>
</evidence>
<dbReference type="SMART" id="SM00827">
    <property type="entry name" value="PKS_AT"/>
    <property type="match status" value="1"/>
</dbReference>
<dbReference type="InterPro" id="IPR014043">
    <property type="entry name" value="Acyl_transferase_dom"/>
</dbReference>
<comment type="similarity">
    <text evidence="1">Belongs to the FabD family.</text>
</comment>
<dbReference type="EC" id="2.3.1.39" evidence="2"/>
<feature type="domain" description="Malonyl-CoA:ACP transacylase (MAT)" evidence="6">
    <location>
        <begin position="10"/>
        <end position="323"/>
    </location>
</feature>
<dbReference type="AlphaFoldDB" id="A0A6G0WC90"/>
<dbReference type="Gene3D" id="3.30.70.250">
    <property type="entry name" value="Malonyl-CoA ACP transacylase, ACP-binding"/>
    <property type="match status" value="1"/>
</dbReference>
<accession>A0A6G0WC90</accession>
<dbReference type="PANTHER" id="PTHR42681:SF1">
    <property type="entry name" value="MALONYL-COA-ACYL CARRIER PROTEIN TRANSACYLASE, MITOCHONDRIAL"/>
    <property type="match status" value="1"/>
</dbReference>
<dbReference type="InterPro" id="IPR016036">
    <property type="entry name" value="Malonyl_transacylase_ACP-bd"/>
</dbReference>
<dbReference type="InterPro" id="IPR024925">
    <property type="entry name" value="Malonyl_CoA-ACP_transAc"/>
</dbReference>
<dbReference type="NCBIfam" id="TIGR00128">
    <property type="entry name" value="fabD"/>
    <property type="match status" value="1"/>
</dbReference>
<organism evidence="7 8">
    <name type="scientific">Aphanomyces euteiches</name>
    <dbReference type="NCBI Taxonomy" id="100861"/>
    <lineage>
        <taxon>Eukaryota</taxon>
        <taxon>Sar</taxon>
        <taxon>Stramenopiles</taxon>
        <taxon>Oomycota</taxon>
        <taxon>Saprolegniomycetes</taxon>
        <taxon>Saprolegniales</taxon>
        <taxon>Verrucalvaceae</taxon>
        <taxon>Aphanomyces</taxon>
    </lineage>
</organism>
<keyword evidence="8" id="KW-1185">Reference proteome</keyword>
<evidence type="ECO:0000259" key="6">
    <source>
        <dbReference type="SMART" id="SM00827"/>
    </source>
</evidence>
<dbReference type="VEuPathDB" id="FungiDB:AeMF1_002783"/>
<sequence length="324" mass="35006">MSARRALSLVFTGQGSQRVGMIKDLLEQWPRIVSPLLDEAEAAIQVNIKKLMVEGPQDQLTQTFIAQPAILAHSYAVLRILENEVDFDVAAQCQFALGHSLGQFTALVATKALSFSDAIDLVHFRGKAMMDAMKDSTDRGAMAALLPVTPSAAEDICKQIQTELGLVCQVANYNSNKQTVISGHASAVEAAVKLAKERKVRRAVMLDVSAPFHCALMEPAAKQLAAKMESIAFQPPVLPVVCNVSADILPADQIRDRLTSQVVEPVRWSQSVDFCQAQGAQTFVEMGFGGVLTGLIKQHAPSATCTSLGSAEELRSWMQSLQQS</sequence>
<protein>
    <recommendedName>
        <fullName evidence="2">[acyl-carrier-protein] S-malonyltransferase</fullName>
        <ecNumber evidence="2">2.3.1.39</ecNumber>
    </recommendedName>
</protein>
<dbReference type="PIRSF" id="PIRSF000446">
    <property type="entry name" value="Mct"/>
    <property type="match status" value="1"/>
</dbReference>
<dbReference type="Proteomes" id="UP000481153">
    <property type="component" value="Unassembled WGS sequence"/>
</dbReference>
<dbReference type="GO" id="GO:0005739">
    <property type="term" value="C:mitochondrion"/>
    <property type="evidence" value="ECO:0007669"/>
    <property type="project" value="TreeGrafter"/>
</dbReference>
<proteinExistence type="inferred from homology"/>
<dbReference type="InterPro" id="IPR050858">
    <property type="entry name" value="Mal-CoA-ACP_Trans/PKS_FabD"/>
</dbReference>
<dbReference type="FunFam" id="3.30.70.250:FF:000001">
    <property type="entry name" value="Malonyl CoA-acyl carrier protein transacylase"/>
    <property type="match status" value="1"/>
</dbReference>
<name>A0A6G0WC90_9STRA</name>
<dbReference type="InterPro" id="IPR004410">
    <property type="entry name" value="Malonyl_CoA-ACP_transAc_FabD"/>
</dbReference>
<reference evidence="7 8" key="1">
    <citation type="submission" date="2019-07" db="EMBL/GenBank/DDBJ databases">
        <title>Genomics analysis of Aphanomyces spp. identifies a new class of oomycete effector associated with host adaptation.</title>
        <authorList>
            <person name="Gaulin E."/>
        </authorList>
    </citation>
    <scope>NUCLEOTIDE SEQUENCE [LARGE SCALE GENOMIC DNA]</scope>
    <source>
        <strain evidence="7 8">ATCC 201684</strain>
    </source>
</reference>
<dbReference type="InterPro" id="IPR016035">
    <property type="entry name" value="Acyl_Trfase/lysoPLipase"/>
</dbReference>
<dbReference type="InterPro" id="IPR001227">
    <property type="entry name" value="Ac_transferase_dom_sf"/>
</dbReference>
<comment type="catalytic activity">
    <reaction evidence="5">
        <text>holo-[ACP] + malonyl-CoA = malonyl-[ACP] + CoA</text>
        <dbReference type="Rhea" id="RHEA:41792"/>
        <dbReference type="Rhea" id="RHEA-COMP:9623"/>
        <dbReference type="Rhea" id="RHEA-COMP:9685"/>
        <dbReference type="ChEBI" id="CHEBI:57287"/>
        <dbReference type="ChEBI" id="CHEBI:57384"/>
        <dbReference type="ChEBI" id="CHEBI:64479"/>
        <dbReference type="ChEBI" id="CHEBI:78449"/>
        <dbReference type="EC" id="2.3.1.39"/>
    </reaction>
</comment>
<evidence type="ECO:0000256" key="3">
    <source>
        <dbReference type="ARBA" id="ARBA00022679"/>
    </source>
</evidence>
<keyword evidence="3" id="KW-0808">Transferase</keyword>
<comment type="caution">
    <text evidence="7">The sequence shown here is derived from an EMBL/GenBank/DDBJ whole genome shotgun (WGS) entry which is preliminary data.</text>
</comment>
<dbReference type="Pfam" id="PF00698">
    <property type="entry name" value="Acyl_transf_1"/>
    <property type="match status" value="1"/>
</dbReference>
<dbReference type="EMBL" id="VJMJ01000257">
    <property type="protein sequence ID" value="KAF0724890.1"/>
    <property type="molecule type" value="Genomic_DNA"/>
</dbReference>
<dbReference type="GO" id="GO:0004314">
    <property type="term" value="F:[acyl-carrier-protein] S-malonyltransferase activity"/>
    <property type="evidence" value="ECO:0007669"/>
    <property type="project" value="UniProtKB-EC"/>
</dbReference>
<gene>
    <name evidence="7" type="ORF">Ae201684_016541</name>
</gene>
<evidence type="ECO:0000313" key="8">
    <source>
        <dbReference type="Proteomes" id="UP000481153"/>
    </source>
</evidence>